<name>A0A8T2UR55_CERRI</name>
<evidence type="ECO:0000313" key="2">
    <source>
        <dbReference type="EMBL" id="KAH7437822.1"/>
    </source>
</evidence>
<evidence type="ECO:0000256" key="1">
    <source>
        <dbReference type="SAM" id="MobiDB-lite"/>
    </source>
</evidence>
<dbReference type="OrthoDB" id="1908822at2759"/>
<accession>A0A8T2UR55</accession>
<dbReference type="EMBL" id="CM035410">
    <property type="protein sequence ID" value="KAH7437822.1"/>
    <property type="molecule type" value="Genomic_DNA"/>
</dbReference>
<feature type="compositionally biased region" description="Low complexity" evidence="1">
    <location>
        <begin position="58"/>
        <end position="72"/>
    </location>
</feature>
<organism evidence="2 3">
    <name type="scientific">Ceratopteris richardii</name>
    <name type="common">Triangle waterfern</name>
    <dbReference type="NCBI Taxonomy" id="49495"/>
    <lineage>
        <taxon>Eukaryota</taxon>
        <taxon>Viridiplantae</taxon>
        <taxon>Streptophyta</taxon>
        <taxon>Embryophyta</taxon>
        <taxon>Tracheophyta</taxon>
        <taxon>Polypodiopsida</taxon>
        <taxon>Polypodiidae</taxon>
        <taxon>Polypodiales</taxon>
        <taxon>Pteridineae</taxon>
        <taxon>Pteridaceae</taxon>
        <taxon>Parkerioideae</taxon>
        <taxon>Ceratopteris</taxon>
    </lineage>
</organism>
<keyword evidence="3" id="KW-1185">Reference proteome</keyword>
<dbReference type="AlphaFoldDB" id="A0A8T2UR55"/>
<proteinExistence type="predicted"/>
<gene>
    <name evidence="2" type="ORF">KP509_05G090900</name>
</gene>
<evidence type="ECO:0000313" key="3">
    <source>
        <dbReference type="Proteomes" id="UP000825935"/>
    </source>
</evidence>
<comment type="caution">
    <text evidence="2">The sequence shown here is derived from an EMBL/GenBank/DDBJ whole genome shotgun (WGS) entry which is preliminary data.</text>
</comment>
<feature type="compositionally biased region" description="Basic and acidic residues" evidence="1">
    <location>
        <begin position="1"/>
        <end position="12"/>
    </location>
</feature>
<protein>
    <submittedName>
        <fullName evidence="2">Uncharacterized protein</fullName>
    </submittedName>
</protein>
<feature type="region of interest" description="Disordered" evidence="1">
    <location>
        <begin position="1"/>
        <end position="75"/>
    </location>
</feature>
<reference evidence="2" key="1">
    <citation type="submission" date="2021-08" db="EMBL/GenBank/DDBJ databases">
        <title>WGS assembly of Ceratopteris richardii.</title>
        <authorList>
            <person name="Marchant D.B."/>
            <person name="Chen G."/>
            <person name="Jenkins J."/>
            <person name="Shu S."/>
            <person name="Leebens-Mack J."/>
            <person name="Grimwood J."/>
            <person name="Schmutz J."/>
            <person name="Soltis P."/>
            <person name="Soltis D."/>
            <person name="Chen Z.-H."/>
        </authorList>
    </citation>
    <scope>NUCLEOTIDE SEQUENCE</scope>
    <source>
        <strain evidence="2">Whitten #5841</strain>
        <tissue evidence="2">Leaf</tissue>
    </source>
</reference>
<dbReference type="Proteomes" id="UP000825935">
    <property type="component" value="Chromosome 5"/>
</dbReference>
<sequence length="190" mass="20513">MAGKEAGGRERVMVGNQKGKSKPTTIKQPVIPFEDLKQPRILNKSMNTSNNNREAKGAKPSSSLSSSAGAPGHPKPAELVERYMATGMAREAASEKVIEDLQAALQRSLYPMQKLASLEKTFRSSATQFDQTSKRLALIESKLDNKPNFPQVFAAGVAAGALLQTAIKASPPVFVALNEVFSNIRGVFQR</sequence>